<dbReference type="AlphaFoldDB" id="A0A8J7LU89"/>
<dbReference type="InterPro" id="IPR016024">
    <property type="entry name" value="ARM-type_fold"/>
</dbReference>
<dbReference type="CDD" id="cd06561">
    <property type="entry name" value="AlkD_like"/>
    <property type="match status" value="1"/>
</dbReference>
<dbReference type="Gene3D" id="1.25.10.90">
    <property type="match status" value="1"/>
</dbReference>
<dbReference type="PANTHER" id="PTHR34070">
    <property type="entry name" value="ARMADILLO-TYPE FOLD"/>
    <property type="match status" value="1"/>
</dbReference>
<accession>A0A8J7LU89</accession>
<evidence type="ECO:0000313" key="1">
    <source>
        <dbReference type="EMBL" id="MBJ6723505.1"/>
    </source>
</evidence>
<sequence>MNAETVVKRLQELAAPEQAKIMQRYFKTGSGEYGEGDVFLGLKVPQCRRLIPEFRPLPLVERLQLLQSPLHEARFLGLLLLVDGFQRGTPELREEIYRGYCANTSRINNWDLVDCSAEHVVGAHLRERSRAPLHEFVQSKLIWERRIAIMASFHYIKRGEFGETLRLAETLLHDREDLIHKAVGWMLREIGKRDRSTEESFLRQHYRSMPRTMLRYAIERFPEPLRQGYLKGNL</sequence>
<dbReference type="SUPFAM" id="SSF48371">
    <property type="entry name" value="ARM repeat"/>
    <property type="match status" value="1"/>
</dbReference>
<name>A0A8J7LU89_9BACT</name>
<dbReference type="EMBL" id="JAEMHM010000002">
    <property type="protein sequence ID" value="MBJ6723505.1"/>
    <property type="molecule type" value="Genomic_DNA"/>
</dbReference>
<dbReference type="PANTHER" id="PTHR34070:SF1">
    <property type="entry name" value="DNA ALKYLATION REPAIR PROTEIN"/>
    <property type="match status" value="1"/>
</dbReference>
<dbReference type="Proteomes" id="UP000636888">
    <property type="component" value="Unassembled WGS sequence"/>
</dbReference>
<dbReference type="RefSeq" id="WP_199382352.1">
    <property type="nucleotide sequence ID" value="NZ_JAEMHM010000002.1"/>
</dbReference>
<reference evidence="1" key="1">
    <citation type="submission" date="2020-12" db="EMBL/GenBank/DDBJ databases">
        <title>Geomonas sp. Red875, isolated from river sediment.</title>
        <authorList>
            <person name="Xu Z."/>
            <person name="Zhang Z."/>
            <person name="Masuda Y."/>
            <person name="Itoh H."/>
            <person name="Senoo K."/>
        </authorList>
    </citation>
    <scope>NUCLEOTIDE SEQUENCE</scope>
    <source>
        <strain evidence="1">Red875</strain>
    </source>
</reference>
<gene>
    <name evidence="1" type="ORF">JFN93_02175</name>
</gene>
<comment type="caution">
    <text evidence="1">The sequence shown here is derived from an EMBL/GenBank/DDBJ whole genome shotgun (WGS) entry which is preliminary data.</text>
</comment>
<dbReference type="Pfam" id="PF08713">
    <property type="entry name" value="DNA_alkylation"/>
    <property type="match status" value="1"/>
</dbReference>
<keyword evidence="2" id="KW-1185">Reference proteome</keyword>
<evidence type="ECO:0000313" key="2">
    <source>
        <dbReference type="Proteomes" id="UP000636888"/>
    </source>
</evidence>
<dbReference type="InterPro" id="IPR014825">
    <property type="entry name" value="DNA_alkylation"/>
</dbReference>
<proteinExistence type="predicted"/>
<organism evidence="1 2">
    <name type="scientific">Geomesophilobacter sediminis</name>
    <dbReference type="NCBI Taxonomy" id="2798584"/>
    <lineage>
        <taxon>Bacteria</taxon>
        <taxon>Pseudomonadati</taxon>
        <taxon>Thermodesulfobacteriota</taxon>
        <taxon>Desulfuromonadia</taxon>
        <taxon>Geobacterales</taxon>
        <taxon>Geobacteraceae</taxon>
        <taxon>Geomesophilobacter</taxon>
    </lineage>
</organism>
<protein>
    <submittedName>
        <fullName evidence="1">DNA alkylation repair protein</fullName>
    </submittedName>
</protein>